<organism evidence="2 3">
    <name type="scientific">Cellulomonas denverensis</name>
    <dbReference type="NCBI Taxonomy" id="264297"/>
    <lineage>
        <taxon>Bacteria</taxon>
        <taxon>Bacillati</taxon>
        <taxon>Actinomycetota</taxon>
        <taxon>Actinomycetes</taxon>
        <taxon>Micrococcales</taxon>
        <taxon>Cellulomonadaceae</taxon>
        <taxon>Cellulomonas</taxon>
    </lineage>
</organism>
<evidence type="ECO:0000313" key="2">
    <source>
        <dbReference type="EMBL" id="NKY24599.1"/>
    </source>
</evidence>
<evidence type="ECO:0000313" key="3">
    <source>
        <dbReference type="Proteomes" id="UP000581206"/>
    </source>
</evidence>
<evidence type="ECO:0000256" key="1">
    <source>
        <dbReference type="SAM" id="MobiDB-lite"/>
    </source>
</evidence>
<dbReference type="EMBL" id="JAAXOX010000019">
    <property type="protein sequence ID" value="NKY24599.1"/>
    <property type="molecule type" value="Genomic_DNA"/>
</dbReference>
<reference evidence="2 3" key="1">
    <citation type="submission" date="2020-04" db="EMBL/GenBank/DDBJ databases">
        <title>MicrobeNet Type strains.</title>
        <authorList>
            <person name="Nicholson A.C."/>
        </authorList>
    </citation>
    <scope>NUCLEOTIDE SEQUENCE [LARGE SCALE GENOMIC DNA]</scope>
    <source>
        <strain evidence="2 3">ATCC BAA-788</strain>
    </source>
</reference>
<gene>
    <name evidence="2" type="ORF">HGA03_18220</name>
</gene>
<keyword evidence="3" id="KW-1185">Reference proteome</keyword>
<dbReference type="Proteomes" id="UP000581206">
    <property type="component" value="Unassembled WGS sequence"/>
</dbReference>
<protein>
    <submittedName>
        <fullName evidence="2">SPOR domain-containing protein</fullName>
    </submittedName>
</protein>
<proteinExistence type="predicted"/>
<accession>A0A7X6KYN3</accession>
<comment type="caution">
    <text evidence="2">The sequence shown here is derived from an EMBL/GenBank/DDBJ whole genome shotgun (WGS) entry which is preliminary data.</text>
</comment>
<name>A0A7X6KYN3_9CELL</name>
<sequence length="59" mass="6822">MSEGFYFNVETGEVEQGKQSSWSSRLGPYPTREAAEHALETARQRNAAWDEEDRRESED</sequence>
<feature type="region of interest" description="Disordered" evidence="1">
    <location>
        <begin position="1"/>
        <end position="59"/>
    </location>
</feature>
<feature type="compositionally biased region" description="Basic and acidic residues" evidence="1">
    <location>
        <begin position="33"/>
        <end position="43"/>
    </location>
</feature>
<dbReference type="AlphaFoldDB" id="A0A7X6KYN3"/>
<dbReference type="RefSeq" id="WP_168631720.1">
    <property type="nucleotide sequence ID" value="NZ_BONL01000011.1"/>
</dbReference>